<comment type="caution">
    <text evidence="2">The sequence shown here is derived from an EMBL/GenBank/DDBJ whole genome shotgun (WGS) entry which is preliminary data.</text>
</comment>
<evidence type="ECO:0000313" key="3">
    <source>
        <dbReference type="Proteomes" id="UP000324222"/>
    </source>
</evidence>
<evidence type="ECO:0008006" key="4">
    <source>
        <dbReference type="Google" id="ProtNLM"/>
    </source>
</evidence>
<feature type="chain" id="PRO_5023099392" description="Secreted protein" evidence="1">
    <location>
        <begin position="21"/>
        <end position="87"/>
    </location>
</feature>
<reference evidence="2 3" key="1">
    <citation type="submission" date="2019-05" db="EMBL/GenBank/DDBJ databases">
        <title>Another draft genome of Portunus trituberculatus and its Hox gene families provides insights of decapod evolution.</title>
        <authorList>
            <person name="Jeong J.-H."/>
            <person name="Song I."/>
            <person name="Kim S."/>
            <person name="Choi T."/>
            <person name="Kim D."/>
            <person name="Ryu S."/>
            <person name="Kim W."/>
        </authorList>
    </citation>
    <scope>NUCLEOTIDE SEQUENCE [LARGE SCALE GENOMIC DNA]</scope>
    <source>
        <tissue evidence="2">Muscle</tissue>
    </source>
</reference>
<sequence length="87" mass="10116">MSRRLVHIVVMSWCIHRVVIYNYASCVSLKRDSRVLLPKLAASHSRAFPNDDEYARLPQSARVQRSYCLSQQLCNGPDLYSSKWLIF</sequence>
<name>A0A5B7GLP5_PORTR</name>
<organism evidence="2 3">
    <name type="scientific">Portunus trituberculatus</name>
    <name type="common">Swimming crab</name>
    <name type="synonym">Neptunus trituberculatus</name>
    <dbReference type="NCBI Taxonomy" id="210409"/>
    <lineage>
        <taxon>Eukaryota</taxon>
        <taxon>Metazoa</taxon>
        <taxon>Ecdysozoa</taxon>
        <taxon>Arthropoda</taxon>
        <taxon>Crustacea</taxon>
        <taxon>Multicrustacea</taxon>
        <taxon>Malacostraca</taxon>
        <taxon>Eumalacostraca</taxon>
        <taxon>Eucarida</taxon>
        <taxon>Decapoda</taxon>
        <taxon>Pleocyemata</taxon>
        <taxon>Brachyura</taxon>
        <taxon>Eubrachyura</taxon>
        <taxon>Portunoidea</taxon>
        <taxon>Portunidae</taxon>
        <taxon>Portuninae</taxon>
        <taxon>Portunus</taxon>
    </lineage>
</organism>
<evidence type="ECO:0000256" key="1">
    <source>
        <dbReference type="SAM" id="SignalP"/>
    </source>
</evidence>
<dbReference type="AlphaFoldDB" id="A0A5B7GLP5"/>
<proteinExistence type="predicted"/>
<gene>
    <name evidence="2" type="ORF">E2C01_052491</name>
</gene>
<dbReference type="Proteomes" id="UP000324222">
    <property type="component" value="Unassembled WGS sequence"/>
</dbReference>
<keyword evidence="1" id="KW-0732">Signal</keyword>
<feature type="signal peptide" evidence="1">
    <location>
        <begin position="1"/>
        <end position="20"/>
    </location>
</feature>
<dbReference type="EMBL" id="VSRR010015730">
    <property type="protein sequence ID" value="MPC58486.1"/>
    <property type="molecule type" value="Genomic_DNA"/>
</dbReference>
<evidence type="ECO:0000313" key="2">
    <source>
        <dbReference type="EMBL" id="MPC58486.1"/>
    </source>
</evidence>
<protein>
    <recommendedName>
        <fullName evidence="4">Secreted protein</fullName>
    </recommendedName>
</protein>
<keyword evidence="3" id="KW-1185">Reference proteome</keyword>
<accession>A0A5B7GLP5</accession>